<feature type="non-terminal residue" evidence="1">
    <location>
        <position position="1"/>
    </location>
</feature>
<protein>
    <submittedName>
        <fullName evidence="1">Uncharacterized protein</fullName>
    </submittedName>
</protein>
<feature type="non-terminal residue" evidence="1">
    <location>
        <position position="74"/>
    </location>
</feature>
<evidence type="ECO:0000313" key="1">
    <source>
        <dbReference type="EMBL" id="GMT30134.1"/>
    </source>
</evidence>
<sequence>RSNLKKNFQGSTRSMTIDILQIHRGQVKFREFQPKRDSTLPQADCRLFNISGVLGEWIMSSNTLLTYKSVLVEM</sequence>
<name>A0AAV5WHB8_9BILA</name>
<keyword evidence="2" id="KW-1185">Reference proteome</keyword>
<reference evidence="1" key="1">
    <citation type="submission" date="2023-10" db="EMBL/GenBank/DDBJ databases">
        <title>Genome assembly of Pristionchus species.</title>
        <authorList>
            <person name="Yoshida K."/>
            <person name="Sommer R.J."/>
        </authorList>
    </citation>
    <scope>NUCLEOTIDE SEQUENCE</scope>
    <source>
        <strain evidence="1">RS5133</strain>
    </source>
</reference>
<gene>
    <name evidence="1" type="ORF">PFISCL1PPCAC_21431</name>
</gene>
<dbReference type="AlphaFoldDB" id="A0AAV5WHB8"/>
<evidence type="ECO:0000313" key="2">
    <source>
        <dbReference type="Proteomes" id="UP001432322"/>
    </source>
</evidence>
<proteinExistence type="predicted"/>
<dbReference type="Proteomes" id="UP001432322">
    <property type="component" value="Unassembled WGS sequence"/>
</dbReference>
<organism evidence="1 2">
    <name type="scientific">Pristionchus fissidentatus</name>
    <dbReference type="NCBI Taxonomy" id="1538716"/>
    <lineage>
        <taxon>Eukaryota</taxon>
        <taxon>Metazoa</taxon>
        <taxon>Ecdysozoa</taxon>
        <taxon>Nematoda</taxon>
        <taxon>Chromadorea</taxon>
        <taxon>Rhabditida</taxon>
        <taxon>Rhabditina</taxon>
        <taxon>Diplogasteromorpha</taxon>
        <taxon>Diplogasteroidea</taxon>
        <taxon>Neodiplogasteridae</taxon>
        <taxon>Pristionchus</taxon>
    </lineage>
</organism>
<comment type="caution">
    <text evidence="1">The sequence shown here is derived from an EMBL/GenBank/DDBJ whole genome shotgun (WGS) entry which is preliminary data.</text>
</comment>
<dbReference type="EMBL" id="BTSY01000005">
    <property type="protein sequence ID" value="GMT30134.1"/>
    <property type="molecule type" value="Genomic_DNA"/>
</dbReference>
<accession>A0AAV5WHB8</accession>